<keyword evidence="4" id="KW-1185">Reference proteome</keyword>
<evidence type="ECO:0000313" key="4">
    <source>
        <dbReference type="Proteomes" id="UP000232638"/>
    </source>
</evidence>
<dbReference type="RefSeq" id="WP_100917359.1">
    <property type="nucleotide sequence ID" value="NZ_CP020370.1"/>
</dbReference>
<dbReference type="AlphaFoldDB" id="A0A2K8U1T0"/>
<evidence type="ECO:0000256" key="1">
    <source>
        <dbReference type="ARBA" id="ARBA00022801"/>
    </source>
</evidence>
<dbReference type="InterPro" id="IPR000073">
    <property type="entry name" value="AB_hydrolase_1"/>
</dbReference>
<dbReference type="PANTHER" id="PTHR46118:SF4">
    <property type="entry name" value="PROTEIN ABHD11"/>
    <property type="match status" value="1"/>
</dbReference>
<dbReference type="GO" id="GO:0016787">
    <property type="term" value="F:hydrolase activity"/>
    <property type="evidence" value="ECO:0007669"/>
    <property type="project" value="UniProtKB-KW"/>
</dbReference>
<dbReference type="OrthoDB" id="9808398at2"/>
<dbReference type="PANTHER" id="PTHR46118">
    <property type="entry name" value="PROTEIN ABHD11"/>
    <property type="match status" value="1"/>
</dbReference>
<dbReference type="Proteomes" id="UP000232638">
    <property type="component" value="Chromosome"/>
</dbReference>
<sequence>MTTLRLHLRRYGDPAADGLPLVLIHGLFGSASNWHAISRRLAAGRRVLVPDLRNHGQSPWDPRMDYRAMAADLTALLDAEGLPRAHLVGHSMGGKAAMWLALTAPERVGSLVVADIAPVTYASRHGALVRTLAALPLGEIADRRDADVRLAATISSAPVRGYLLQNLVHDRPAAGVGGGWRWRVNLEALAQSLEDLLGFPESVGLQFPGPVLFLYGSRSDYVTGEGLPRIRALFPLARLRSIPNAGHWVYADQPEAFVAAVDGFLKD</sequence>
<dbReference type="SUPFAM" id="SSF53474">
    <property type="entry name" value="alpha/beta-Hydrolases"/>
    <property type="match status" value="1"/>
</dbReference>
<dbReference type="InterPro" id="IPR000639">
    <property type="entry name" value="Epox_hydrolase-like"/>
</dbReference>
<keyword evidence="1" id="KW-0378">Hydrolase</keyword>
<reference evidence="3 4" key="1">
    <citation type="submission" date="2017-03" db="EMBL/GenBank/DDBJ databases">
        <title>Complete genome sequence of Candidatus 'Thiodictyon syntrophicum' sp. nov. strain Cad16T, a photolithoautotroph purple sulfur bacterium isolated from an alpine meromictic lake.</title>
        <authorList>
            <person name="Luedin S.M."/>
            <person name="Pothier J.F."/>
            <person name="Danza F."/>
            <person name="Storelli N."/>
            <person name="Wittwer M."/>
            <person name="Tonolla M."/>
        </authorList>
    </citation>
    <scope>NUCLEOTIDE SEQUENCE [LARGE SCALE GENOMIC DNA]</scope>
    <source>
        <strain evidence="3 4">Cad16T</strain>
    </source>
</reference>
<dbReference type="EMBL" id="CP020370">
    <property type="protein sequence ID" value="AUB79540.1"/>
    <property type="molecule type" value="Genomic_DNA"/>
</dbReference>
<protein>
    <recommendedName>
        <fullName evidence="2">AB hydrolase-1 domain-containing protein</fullName>
    </recommendedName>
</protein>
<feature type="domain" description="AB hydrolase-1" evidence="2">
    <location>
        <begin position="20"/>
        <end position="252"/>
    </location>
</feature>
<dbReference type="Pfam" id="PF00561">
    <property type="entry name" value="Abhydrolase_1"/>
    <property type="match status" value="1"/>
</dbReference>
<dbReference type="InterPro" id="IPR029058">
    <property type="entry name" value="AB_hydrolase_fold"/>
</dbReference>
<evidence type="ECO:0000313" key="3">
    <source>
        <dbReference type="EMBL" id="AUB79540.1"/>
    </source>
</evidence>
<gene>
    <name evidence="3" type="ORF">THSYN_00230</name>
</gene>
<dbReference type="Gene3D" id="3.40.50.1820">
    <property type="entry name" value="alpha/beta hydrolase"/>
    <property type="match status" value="1"/>
</dbReference>
<organism evidence="3 4">
    <name type="scientific">Candidatus Thiodictyon syntrophicum</name>
    <dbReference type="NCBI Taxonomy" id="1166950"/>
    <lineage>
        <taxon>Bacteria</taxon>
        <taxon>Pseudomonadati</taxon>
        <taxon>Pseudomonadota</taxon>
        <taxon>Gammaproteobacteria</taxon>
        <taxon>Chromatiales</taxon>
        <taxon>Chromatiaceae</taxon>
        <taxon>Thiodictyon</taxon>
    </lineage>
</organism>
<evidence type="ECO:0000259" key="2">
    <source>
        <dbReference type="Pfam" id="PF00561"/>
    </source>
</evidence>
<name>A0A2K8U1T0_9GAMM</name>
<dbReference type="PRINTS" id="PR00412">
    <property type="entry name" value="EPOXHYDRLASE"/>
</dbReference>
<dbReference type="KEGG" id="tsy:THSYN_00230"/>
<dbReference type="PRINTS" id="PR00111">
    <property type="entry name" value="ABHYDROLASE"/>
</dbReference>
<accession>A0A2K8U1T0</accession>
<proteinExistence type="predicted"/>